<dbReference type="SMART" id="SM00448">
    <property type="entry name" value="REC"/>
    <property type="match status" value="1"/>
</dbReference>
<dbReference type="InterPro" id="IPR006675">
    <property type="entry name" value="HDIG_dom"/>
</dbReference>
<feature type="domain" description="HDOD" evidence="3">
    <location>
        <begin position="138"/>
        <end position="333"/>
    </location>
</feature>
<organism evidence="4 5">
    <name type="scientific">Roseiconus lacunae</name>
    <dbReference type="NCBI Taxonomy" id="2605694"/>
    <lineage>
        <taxon>Bacteria</taxon>
        <taxon>Pseudomonadati</taxon>
        <taxon>Planctomycetota</taxon>
        <taxon>Planctomycetia</taxon>
        <taxon>Pirellulales</taxon>
        <taxon>Pirellulaceae</taxon>
        <taxon>Roseiconus</taxon>
    </lineage>
</organism>
<evidence type="ECO:0000313" key="5">
    <source>
        <dbReference type="Proteomes" id="UP001239462"/>
    </source>
</evidence>
<dbReference type="RefSeq" id="WP_149497186.1">
    <property type="nucleotide sequence ID" value="NZ_JASZZN010000002.1"/>
</dbReference>
<evidence type="ECO:0000259" key="3">
    <source>
        <dbReference type="PROSITE" id="PS51833"/>
    </source>
</evidence>
<protein>
    <submittedName>
        <fullName evidence="4">Response regulator</fullName>
    </submittedName>
</protein>
<evidence type="ECO:0000256" key="1">
    <source>
        <dbReference type="PROSITE-ProRule" id="PRU00169"/>
    </source>
</evidence>
<dbReference type="PANTHER" id="PTHR33525">
    <property type="match status" value="1"/>
</dbReference>
<dbReference type="InterPro" id="IPR011006">
    <property type="entry name" value="CheY-like_superfamily"/>
</dbReference>
<keyword evidence="1" id="KW-0597">Phosphoprotein</keyword>
<dbReference type="SUPFAM" id="SSF52172">
    <property type="entry name" value="CheY-like"/>
    <property type="match status" value="1"/>
</dbReference>
<dbReference type="Gene3D" id="3.40.50.2300">
    <property type="match status" value="1"/>
</dbReference>
<feature type="domain" description="Response regulatory" evidence="2">
    <location>
        <begin position="2"/>
        <end position="117"/>
    </location>
</feature>
<evidence type="ECO:0000259" key="2">
    <source>
        <dbReference type="PROSITE" id="PS50110"/>
    </source>
</evidence>
<dbReference type="PANTHER" id="PTHR33525:SF5">
    <property type="entry name" value="TWO COMPONENT SIGNAL TRANSDUCTION SYSTEM RESPONSE REGULATOR"/>
    <property type="match status" value="1"/>
</dbReference>
<dbReference type="PIRSF" id="PIRSF036883">
    <property type="entry name" value="RR_HD-GYP_mod"/>
    <property type="match status" value="1"/>
</dbReference>
<dbReference type="EMBL" id="JASZZN010000002">
    <property type="protein sequence ID" value="MDM4014382.1"/>
    <property type="molecule type" value="Genomic_DNA"/>
</dbReference>
<dbReference type="NCBIfam" id="TIGR00277">
    <property type="entry name" value="HDIG"/>
    <property type="match status" value="1"/>
</dbReference>
<gene>
    <name evidence="4" type="ORF">QTN89_02990</name>
</gene>
<comment type="caution">
    <text evidence="4">The sequence shown here is derived from an EMBL/GenBank/DDBJ whole genome shotgun (WGS) entry which is preliminary data.</text>
</comment>
<evidence type="ECO:0000313" key="4">
    <source>
        <dbReference type="EMBL" id="MDM4014382.1"/>
    </source>
</evidence>
<feature type="modified residue" description="4-aspartylphosphate" evidence="1">
    <location>
        <position position="53"/>
    </location>
</feature>
<dbReference type="SMART" id="SM00471">
    <property type="entry name" value="HDc"/>
    <property type="match status" value="1"/>
</dbReference>
<sequence length="398" mass="43599">MNVLLVDDEAQVLRGVARTIECEAEEWEVHSANSAAEALECLDSEKIDVIVTDMSMPQMDGAELLEIVEIRFPNVLRIVLSGQADRDSVLRAIKPMHQYLSKPCDPDVLLAAIRRAEIYKDTITSSEVLDAVGRANCLPTLPSIVAEINQEIDSDHGTIATIASVVSRDPVLSAKILQIANSAIFSVRQPILDVEHGLSLLGVEMVRSLAISLAVFSTENRATLQTATQLFEHSVDVANIARTIASVEEVDSTTLNTVLSAGLLHDIGKMILFNAFSDRYTSLISRSERGLHQAVDLEKEEFGCSHPGIGAYLLERWGVPKELTDAVAAHHSLGICSRAEIATQIVYAANWIATHPDGATPIDVEEIQSPMSKKLTKFLCQLKRWSIHYRETQQAPTS</sequence>
<dbReference type="Proteomes" id="UP001239462">
    <property type="component" value="Unassembled WGS sequence"/>
</dbReference>
<proteinExistence type="predicted"/>
<dbReference type="CDD" id="cd17569">
    <property type="entry name" value="REC_HupR-like"/>
    <property type="match status" value="1"/>
</dbReference>
<dbReference type="Pfam" id="PF00072">
    <property type="entry name" value="Response_reg"/>
    <property type="match status" value="1"/>
</dbReference>
<dbReference type="Pfam" id="PF08668">
    <property type="entry name" value="HDOD"/>
    <property type="match status" value="1"/>
</dbReference>
<dbReference type="CDD" id="cd00077">
    <property type="entry name" value="HDc"/>
    <property type="match status" value="1"/>
</dbReference>
<dbReference type="InterPro" id="IPR001789">
    <property type="entry name" value="Sig_transdc_resp-reg_receiver"/>
</dbReference>
<reference evidence="4 5" key="1">
    <citation type="submission" date="2023-06" db="EMBL/GenBank/DDBJ databases">
        <title>Roseiconus lacunae JC819 isolated from Gulf of Mannar region, Tamil Nadu.</title>
        <authorList>
            <person name="Pk S."/>
            <person name="Ch S."/>
            <person name="Ch V.R."/>
        </authorList>
    </citation>
    <scope>NUCLEOTIDE SEQUENCE [LARGE SCALE GENOMIC DNA]</scope>
    <source>
        <strain evidence="4 5">JC819</strain>
    </source>
</reference>
<dbReference type="PROSITE" id="PS51833">
    <property type="entry name" value="HDOD"/>
    <property type="match status" value="1"/>
</dbReference>
<keyword evidence="5" id="KW-1185">Reference proteome</keyword>
<dbReference type="SUPFAM" id="SSF109604">
    <property type="entry name" value="HD-domain/PDEase-like"/>
    <property type="match status" value="1"/>
</dbReference>
<dbReference type="PROSITE" id="PS50110">
    <property type="entry name" value="RESPONSE_REGULATORY"/>
    <property type="match status" value="1"/>
</dbReference>
<dbReference type="InterPro" id="IPR052340">
    <property type="entry name" value="RNase_Y/CdgJ"/>
</dbReference>
<dbReference type="InterPro" id="IPR014626">
    <property type="entry name" value="Sig_transdc_resp-reg_put"/>
</dbReference>
<dbReference type="InterPro" id="IPR003607">
    <property type="entry name" value="HD/PDEase_dom"/>
</dbReference>
<dbReference type="InterPro" id="IPR013976">
    <property type="entry name" value="HDOD"/>
</dbReference>
<dbReference type="Gene3D" id="1.10.3210.10">
    <property type="entry name" value="Hypothetical protein af1432"/>
    <property type="match status" value="1"/>
</dbReference>
<accession>A0ABT7PD10</accession>
<name>A0ABT7PD10_9BACT</name>